<feature type="compositionally biased region" description="Polar residues" evidence="1">
    <location>
        <begin position="70"/>
        <end position="82"/>
    </location>
</feature>
<name>A0A178ZAP3_9EURO</name>
<dbReference type="OrthoDB" id="5552418at2759"/>
<evidence type="ECO:0000313" key="2">
    <source>
        <dbReference type="EMBL" id="OAP56854.1"/>
    </source>
</evidence>
<evidence type="ECO:0000313" key="3">
    <source>
        <dbReference type="Proteomes" id="UP000078343"/>
    </source>
</evidence>
<feature type="region of interest" description="Disordered" evidence="1">
    <location>
        <begin position="1"/>
        <end position="115"/>
    </location>
</feature>
<dbReference type="Proteomes" id="UP000078343">
    <property type="component" value="Unassembled WGS sequence"/>
</dbReference>
<proteinExistence type="predicted"/>
<comment type="caution">
    <text evidence="2">The sequence shown here is derived from an EMBL/GenBank/DDBJ whole genome shotgun (WGS) entry which is preliminary data.</text>
</comment>
<dbReference type="RefSeq" id="XP_018690221.1">
    <property type="nucleotide sequence ID" value="XM_018840474.1"/>
</dbReference>
<organism evidence="2 3">
    <name type="scientific">Fonsecaea erecta</name>
    <dbReference type="NCBI Taxonomy" id="1367422"/>
    <lineage>
        <taxon>Eukaryota</taxon>
        <taxon>Fungi</taxon>
        <taxon>Dikarya</taxon>
        <taxon>Ascomycota</taxon>
        <taxon>Pezizomycotina</taxon>
        <taxon>Eurotiomycetes</taxon>
        <taxon>Chaetothyriomycetidae</taxon>
        <taxon>Chaetothyriales</taxon>
        <taxon>Herpotrichiellaceae</taxon>
        <taxon>Fonsecaea</taxon>
    </lineage>
</organism>
<dbReference type="EMBL" id="LVYI01000008">
    <property type="protein sequence ID" value="OAP56854.1"/>
    <property type="molecule type" value="Genomic_DNA"/>
</dbReference>
<reference evidence="2 3" key="1">
    <citation type="submission" date="2016-04" db="EMBL/GenBank/DDBJ databases">
        <title>Draft genome of Fonsecaea erecta CBS 125763.</title>
        <authorList>
            <person name="Weiss V.A."/>
            <person name="Vicente V.A."/>
            <person name="Raittz R.T."/>
            <person name="Moreno L.F."/>
            <person name="De Souza E.M."/>
            <person name="Pedrosa F.O."/>
            <person name="Steffens M.B."/>
            <person name="Faoro H."/>
            <person name="Tadra-Sfeir M.Z."/>
            <person name="Najafzadeh M.J."/>
            <person name="Felipe M.S."/>
            <person name="Teixeira M."/>
            <person name="Sun J."/>
            <person name="Xi L."/>
            <person name="Gomes R."/>
            <person name="De Azevedo C.M."/>
            <person name="Salgado C.G."/>
            <person name="Da Silva M.B."/>
            <person name="Nascimento M.F."/>
            <person name="Queiroz-Telles F."/>
            <person name="Attili D.S."/>
            <person name="Gorbushina A."/>
        </authorList>
    </citation>
    <scope>NUCLEOTIDE SEQUENCE [LARGE SCALE GENOMIC DNA]</scope>
    <source>
        <strain evidence="2 3">CBS 125763</strain>
    </source>
</reference>
<keyword evidence="3" id="KW-1185">Reference proteome</keyword>
<evidence type="ECO:0000256" key="1">
    <source>
        <dbReference type="SAM" id="MobiDB-lite"/>
    </source>
</evidence>
<dbReference type="AlphaFoldDB" id="A0A178ZAP3"/>
<dbReference type="GeneID" id="30013134"/>
<accession>A0A178ZAP3</accession>
<gene>
    <name evidence="2" type="ORF">AYL99_08966</name>
</gene>
<protein>
    <submittedName>
        <fullName evidence="2">Uncharacterized protein</fullName>
    </submittedName>
</protein>
<feature type="compositionally biased region" description="Low complexity" evidence="1">
    <location>
        <begin position="100"/>
        <end position="115"/>
    </location>
</feature>
<sequence>MDGSDRRRTQYGPPYQSQAPSRPLPGEAMGPPSGDRFTQPATPARTDIGRSSMTRPYLSGYTGYGYQDPQYGSSHLQSSSPMQGVEMQYSPAYMSQTSRQQQVQASPSQQQHQPYAQYAASSMLPPVGAQALYESIPFQPRQTAIEVMTSQFAMPQYLPQGEHTGAALGSGPAQFLTSQAEQSGYSHVSEARPSLPQSYPSGHVDFPTMEQQEAEAPAVLSGVQTALADGLRDYHQQLRATFDAIIAGRVTAASEKLLALTRWLVSSVTALGLHHDDETRHAERVEFWRELNLCWEALGQRQKDITEEALRTKRPPVDMLSASTMTSLMDDLVTLCDQLEQYGLVDFEMGIWEEQIIHIFTVCLNLLPRGGLKRRASASPD</sequence>